<dbReference type="PROSITE" id="PS51257">
    <property type="entry name" value="PROKAR_LIPOPROTEIN"/>
    <property type="match status" value="1"/>
</dbReference>
<dbReference type="RefSeq" id="WP_004329172.1">
    <property type="nucleotide sequence ID" value="NZ_BAAFKT010000008.1"/>
</dbReference>
<protein>
    <recommendedName>
        <fullName evidence="1">DUF5689 domain-containing protein</fullName>
    </recommendedName>
</protein>
<organism evidence="2 3">
    <name type="scientific">Alistipes putredinis</name>
    <dbReference type="NCBI Taxonomy" id="28117"/>
    <lineage>
        <taxon>Bacteria</taxon>
        <taxon>Pseudomonadati</taxon>
        <taxon>Bacteroidota</taxon>
        <taxon>Bacteroidia</taxon>
        <taxon>Bacteroidales</taxon>
        <taxon>Rikenellaceae</taxon>
        <taxon>Alistipes</taxon>
    </lineage>
</organism>
<gene>
    <name evidence="2" type="ORF">BHV66_02090</name>
</gene>
<dbReference type="EMBL" id="MNQH01000002">
    <property type="protein sequence ID" value="OKY96141.1"/>
    <property type="molecule type" value="Genomic_DNA"/>
</dbReference>
<dbReference type="GeneID" id="73803402"/>
<evidence type="ECO:0000313" key="3">
    <source>
        <dbReference type="Proteomes" id="UP000187417"/>
    </source>
</evidence>
<name>A0A1Q6FB87_9BACT</name>
<sequence>MRTIVFGSLLLFVLQACGNASSPEYESGDGTARHVSIAYLKSLCRGVLHPVTEDLWIEGCVVGNDLYGEFPDALVVEDESGGIEVLIDAKRLYRTFDSGSTVRVYCNGLALGDYGGKVQLGLPPTAEYILDRISAESLGRHVRRIGDGSVDFVPRELSFGEVAASRIATYVRFRRVRFAHEEVGLPFCLRDSETGRLLATDRHLVDERNDTLIVRFAASCTYAEEPAPAGMGTVSGVLDYFNGNYMLRITNRLMEFP</sequence>
<dbReference type="Pfam" id="PF18942">
    <property type="entry name" value="DUF5689"/>
    <property type="match status" value="1"/>
</dbReference>
<evidence type="ECO:0000313" key="2">
    <source>
        <dbReference type="EMBL" id="OKY96141.1"/>
    </source>
</evidence>
<proteinExistence type="predicted"/>
<dbReference type="AlphaFoldDB" id="A0A1Q6FB87"/>
<evidence type="ECO:0000259" key="1">
    <source>
        <dbReference type="Pfam" id="PF18942"/>
    </source>
</evidence>
<accession>A0A1Q6FB87</accession>
<dbReference type="STRING" id="28117.BHV66_02090"/>
<comment type="caution">
    <text evidence="2">The sequence shown here is derived from an EMBL/GenBank/DDBJ whole genome shotgun (WGS) entry which is preliminary data.</text>
</comment>
<feature type="domain" description="DUF5689" evidence="1">
    <location>
        <begin position="34"/>
        <end position="251"/>
    </location>
</feature>
<dbReference type="Proteomes" id="UP000187417">
    <property type="component" value="Unassembled WGS sequence"/>
</dbReference>
<dbReference type="InterPro" id="IPR043744">
    <property type="entry name" value="DUF5689"/>
</dbReference>
<reference evidence="2 3" key="1">
    <citation type="journal article" date="2016" name="Nat. Biotechnol.">
        <title>Measurement of bacterial replication rates in microbial communities.</title>
        <authorList>
            <person name="Brown C.T."/>
            <person name="Olm M.R."/>
            <person name="Thomas B.C."/>
            <person name="Banfield J.F."/>
        </authorList>
    </citation>
    <scope>NUCLEOTIDE SEQUENCE [LARGE SCALE GENOMIC DNA]</scope>
    <source>
        <strain evidence="2">CAG:67_53_122</strain>
    </source>
</reference>